<reference evidence="5" key="1">
    <citation type="submission" date="2020-10" db="EMBL/GenBank/DDBJ databases">
        <title>Whole-genome sequence of Luteibacter sp. EIF3.</title>
        <authorList>
            <person name="Friedrich I."/>
            <person name="Hertel R."/>
            <person name="Daniel R."/>
        </authorList>
    </citation>
    <scope>NUCLEOTIDE SEQUENCE</scope>
    <source>
        <strain evidence="5">EIF3</strain>
    </source>
</reference>
<dbReference type="InterPro" id="IPR008927">
    <property type="entry name" value="6-PGluconate_DH-like_C_sf"/>
</dbReference>
<feature type="domain" description="3-hydroxyisobutyrate dehydrogenase-like NAD-binding" evidence="4">
    <location>
        <begin position="172"/>
        <end position="287"/>
    </location>
</feature>
<dbReference type="Gene3D" id="3.40.50.720">
    <property type="entry name" value="NAD(P)-binding Rossmann-like Domain"/>
    <property type="match status" value="1"/>
</dbReference>
<keyword evidence="2" id="KW-0520">NAD</keyword>
<dbReference type="SUPFAM" id="SSF48179">
    <property type="entry name" value="6-phosphogluconate dehydrogenase C-terminal domain-like"/>
    <property type="match status" value="1"/>
</dbReference>
<dbReference type="InterPro" id="IPR002204">
    <property type="entry name" value="3-OH-isobutyrate_DH-rel_CS"/>
</dbReference>
<dbReference type="PANTHER" id="PTHR43580">
    <property type="entry name" value="OXIDOREDUCTASE GLYR1-RELATED"/>
    <property type="match status" value="1"/>
</dbReference>
<dbReference type="SUPFAM" id="SSF51735">
    <property type="entry name" value="NAD(P)-binding Rossmann-fold domains"/>
    <property type="match status" value="1"/>
</dbReference>
<dbReference type="InterPro" id="IPR036291">
    <property type="entry name" value="NAD(P)-bd_dom_sf"/>
</dbReference>
<dbReference type="PIRSF" id="PIRSF000103">
    <property type="entry name" value="HIBADH"/>
    <property type="match status" value="1"/>
</dbReference>
<dbReference type="InterPro" id="IPR013328">
    <property type="entry name" value="6PGD_dom2"/>
</dbReference>
<dbReference type="PANTHER" id="PTHR43580:SF2">
    <property type="entry name" value="CYTOKINE-LIKE NUCLEAR FACTOR N-PAC"/>
    <property type="match status" value="1"/>
</dbReference>
<gene>
    <name evidence="5" type="ORF">IM816_09500</name>
</gene>
<feature type="domain" description="6-phosphogluconate dehydrogenase NADP-binding" evidence="3">
    <location>
        <begin position="7"/>
        <end position="164"/>
    </location>
</feature>
<dbReference type="EMBL" id="CP063231">
    <property type="protein sequence ID" value="URL56907.1"/>
    <property type="molecule type" value="Genomic_DNA"/>
</dbReference>
<dbReference type="Pfam" id="PF03446">
    <property type="entry name" value="NAD_binding_2"/>
    <property type="match status" value="1"/>
</dbReference>
<keyword evidence="6" id="KW-1185">Reference proteome</keyword>
<dbReference type="Proteomes" id="UP001056681">
    <property type="component" value="Chromosome"/>
</dbReference>
<keyword evidence="1" id="KW-0560">Oxidoreductase</keyword>
<organism evidence="5 6">
    <name type="scientific">Luteibacter flocculans</name>
    <dbReference type="NCBI Taxonomy" id="2780091"/>
    <lineage>
        <taxon>Bacteria</taxon>
        <taxon>Pseudomonadati</taxon>
        <taxon>Pseudomonadota</taxon>
        <taxon>Gammaproteobacteria</taxon>
        <taxon>Lysobacterales</taxon>
        <taxon>Rhodanobacteraceae</taxon>
        <taxon>Luteibacter</taxon>
    </lineage>
</organism>
<evidence type="ECO:0000313" key="6">
    <source>
        <dbReference type="Proteomes" id="UP001056681"/>
    </source>
</evidence>
<evidence type="ECO:0000313" key="5">
    <source>
        <dbReference type="EMBL" id="URL56907.1"/>
    </source>
</evidence>
<evidence type="ECO:0000259" key="3">
    <source>
        <dbReference type="Pfam" id="PF03446"/>
    </source>
</evidence>
<evidence type="ECO:0000259" key="4">
    <source>
        <dbReference type="Pfam" id="PF14833"/>
    </source>
</evidence>
<evidence type="ECO:0000256" key="2">
    <source>
        <dbReference type="ARBA" id="ARBA00023027"/>
    </source>
</evidence>
<sequence length="309" mass="32490">MTASTPVGFVGLGTMGLPMASNLARAGTDLIVWNRSAERCDSLVALGATAVPNLIDVFARCETVILMLADEAATDDVLGRGFPDFAKRVSGRMVVSMGTFRPEYSLGLANAIGDAGGRYVEAPVSGSRKPAEAGELVGMLAGEPDDLAAVEPLLAPLCRQVFRCGPAPNALRMKLAVNVFLITMVTGLAEAAHFADRHGLDLDRFAAILDAGPMASDVSRVKVAKLVRRDFTRQAGISDVLKNNRLIVEAAQGAGIAVPQMDACVRLYAETEGLGFGSDDMIAVVRAIEKRTASMAQHDAPGTKAPHGW</sequence>
<name>A0ABY4SYR8_9GAMM</name>
<dbReference type="InterPro" id="IPR006115">
    <property type="entry name" value="6PGDH_NADP-bd"/>
</dbReference>
<evidence type="ECO:0000256" key="1">
    <source>
        <dbReference type="ARBA" id="ARBA00023002"/>
    </source>
</evidence>
<dbReference type="InterPro" id="IPR015815">
    <property type="entry name" value="HIBADH-related"/>
</dbReference>
<accession>A0ABY4SYR8</accession>
<protein>
    <submittedName>
        <fullName evidence="5">NAD(P)-dependent oxidoreductase</fullName>
    </submittedName>
</protein>
<dbReference type="Pfam" id="PF14833">
    <property type="entry name" value="NAD_binding_11"/>
    <property type="match status" value="1"/>
</dbReference>
<dbReference type="PROSITE" id="PS00895">
    <property type="entry name" value="3_HYDROXYISOBUT_DH"/>
    <property type="match status" value="1"/>
</dbReference>
<proteinExistence type="predicted"/>
<dbReference type="Gene3D" id="1.10.1040.10">
    <property type="entry name" value="N-(1-d-carboxylethyl)-l-norvaline Dehydrogenase, domain 2"/>
    <property type="match status" value="1"/>
</dbReference>
<dbReference type="InterPro" id="IPR051265">
    <property type="entry name" value="HIBADH-related_NP60_sf"/>
</dbReference>
<dbReference type="InterPro" id="IPR029154">
    <property type="entry name" value="HIBADH-like_NADP-bd"/>
</dbReference>